<organism evidence="2 4">
    <name type="scientific">Didymodactylos carnosus</name>
    <dbReference type="NCBI Taxonomy" id="1234261"/>
    <lineage>
        <taxon>Eukaryota</taxon>
        <taxon>Metazoa</taxon>
        <taxon>Spiralia</taxon>
        <taxon>Gnathifera</taxon>
        <taxon>Rotifera</taxon>
        <taxon>Eurotatoria</taxon>
        <taxon>Bdelloidea</taxon>
        <taxon>Philodinida</taxon>
        <taxon>Philodinidae</taxon>
        <taxon>Didymodactylos</taxon>
    </lineage>
</organism>
<evidence type="ECO:0000313" key="3">
    <source>
        <dbReference type="EMBL" id="CAF3799794.1"/>
    </source>
</evidence>
<evidence type="ECO:0000313" key="2">
    <source>
        <dbReference type="EMBL" id="CAF1031554.1"/>
    </source>
</evidence>
<evidence type="ECO:0000313" key="4">
    <source>
        <dbReference type="Proteomes" id="UP000677228"/>
    </source>
</evidence>
<feature type="domain" description="Hedgehog protein Hint" evidence="1">
    <location>
        <begin position="9"/>
        <end position="207"/>
    </location>
</feature>
<gene>
    <name evidence="2" type="ORF">OVA965_LOCUS16015</name>
    <name evidence="3" type="ORF">TMI583_LOCUS16024</name>
</gene>
<dbReference type="InterPro" id="IPR036844">
    <property type="entry name" value="Hint_dom_sf"/>
</dbReference>
<comment type="caution">
    <text evidence="2">The sequence shown here is derived from an EMBL/GenBank/DDBJ whole genome shotgun (WGS) entry which is preliminary data.</text>
</comment>
<dbReference type="Gene3D" id="2.170.16.10">
    <property type="entry name" value="Hedgehog/Intein (Hint) domain"/>
    <property type="match status" value="1"/>
</dbReference>
<dbReference type="InterPro" id="IPR001767">
    <property type="entry name" value="Hedgehog_Hint"/>
</dbReference>
<dbReference type="InterPro" id="IPR006141">
    <property type="entry name" value="Intein_N"/>
</dbReference>
<reference evidence="2" key="1">
    <citation type="submission" date="2021-02" db="EMBL/GenBank/DDBJ databases">
        <authorList>
            <person name="Nowell W R."/>
        </authorList>
    </citation>
    <scope>NUCLEOTIDE SEQUENCE</scope>
</reference>
<dbReference type="PANTHER" id="PTHR11889:SF31">
    <property type="entry name" value="PROTEIN HEDGEHOG"/>
    <property type="match status" value="1"/>
</dbReference>
<dbReference type="EMBL" id="CAJOBA010007342">
    <property type="protein sequence ID" value="CAF3799794.1"/>
    <property type="molecule type" value="Genomic_DNA"/>
</dbReference>
<proteinExistence type="predicted"/>
<dbReference type="GO" id="GO:0016540">
    <property type="term" value="P:protein autoprocessing"/>
    <property type="evidence" value="ECO:0007669"/>
    <property type="project" value="InterPro"/>
</dbReference>
<protein>
    <recommendedName>
        <fullName evidence="1">Hedgehog protein Hint domain-containing protein</fullName>
    </recommendedName>
</protein>
<dbReference type="PROSITE" id="PS50817">
    <property type="entry name" value="INTEIN_N_TER"/>
    <property type="match status" value="1"/>
</dbReference>
<sequence length="210" mass="24019">MEYRFGTRRECFDGEATVLKEDGSSCSMKYLNVGDRILVSSYSSDNKLITKYSTVLAIDVYQYFDLKSPVEYLEIHTSLTNLQPLHITAAHSLLVKKQNSTGEKYLFAREIHSGDSIYLVNKENMVEEVHVTEVKQTTSYDAYVPLTYEGTLVVNQALVSCYGTVTHNVGHLIKAPRRWWYKVIYDLLDSNKRDMSSSILHMLENILLSV</sequence>
<dbReference type="PANTHER" id="PTHR11889">
    <property type="entry name" value="HEDGEHOG"/>
    <property type="match status" value="1"/>
</dbReference>
<accession>A0A8S2DQU9</accession>
<dbReference type="InterPro" id="IPR050387">
    <property type="entry name" value="Hedgehog_Signaling"/>
</dbReference>
<name>A0A8S2DQU9_9BILA</name>
<dbReference type="SUPFAM" id="SSF51294">
    <property type="entry name" value="Hedgehog/intein (Hint) domain"/>
    <property type="match status" value="1"/>
</dbReference>
<dbReference type="Pfam" id="PF01079">
    <property type="entry name" value="Hint"/>
    <property type="match status" value="1"/>
</dbReference>
<dbReference type="Proteomes" id="UP000682733">
    <property type="component" value="Unassembled WGS sequence"/>
</dbReference>
<dbReference type="AlphaFoldDB" id="A0A8S2DQU9"/>
<dbReference type="EMBL" id="CAJNOK010007331">
    <property type="protein sequence ID" value="CAF1031554.1"/>
    <property type="molecule type" value="Genomic_DNA"/>
</dbReference>
<dbReference type="GO" id="GO:0016539">
    <property type="term" value="P:intein-mediated protein splicing"/>
    <property type="evidence" value="ECO:0007669"/>
    <property type="project" value="InterPro"/>
</dbReference>
<evidence type="ECO:0000259" key="1">
    <source>
        <dbReference type="Pfam" id="PF01079"/>
    </source>
</evidence>
<dbReference type="Proteomes" id="UP000677228">
    <property type="component" value="Unassembled WGS sequence"/>
</dbReference>
<dbReference type="CDD" id="cd00081">
    <property type="entry name" value="Hint"/>
    <property type="match status" value="1"/>
</dbReference>